<evidence type="ECO:0000259" key="2">
    <source>
        <dbReference type="Pfam" id="PF01757"/>
    </source>
</evidence>
<accession>A0A3D8LC02</accession>
<keyword evidence="4" id="KW-1185">Reference proteome</keyword>
<dbReference type="OrthoDB" id="1082824at2"/>
<feature type="transmembrane region" description="Helical" evidence="1">
    <location>
        <begin position="245"/>
        <end position="263"/>
    </location>
</feature>
<dbReference type="EMBL" id="QRGR01000011">
    <property type="protein sequence ID" value="RDV14925.1"/>
    <property type="molecule type" value="Genomic_DNA"/>
</dbReference>
<feature type="transmembrane region" description="Helical" evidence="1">
    <location>
        <begin position="213"/>
        <end position="233"/>
    </location>
</feature>
<evidence type="ECO:0000256" key="1">
    <source>
        <dbReference type="SAM" id="Phobius"/>
    </source>
</evidence>
<feature type="transmembrane region" description="Helical" evidence="1">
    <location>
        <begin position="120"/>
        <end position="144"/>
    </location>
</feature>
<keyword evidence="1" id="KW-0812">Transmembrane</keyword>
<protein>
    <recommendedName>
        <fullName evidence="2">Acyltransferase 3 domain-containing protein</fullName>
    </recommendedName>
</protein>
<dbReference type="Proteomes" id="UP000256708">
    <property type="component" value="Unassembled WGS sequence"/>
</dbReference>
<feature type="transmembrane region" description="Helical" evidence="1">
    <location>
        <begin position="309"/>
        <end position="330"/>
    </location>
</feature>
<evidence type="ECO:0000313" key="4">
    <source>
        <dbReference type="Proteomes" id="UP000256708"/>
    </source>
</evidence>
<comment type="caution">
    <text evidence="3">The sequence shown here is derived from an EMBL/GenBank/DDBJ whole genome shotgun (WGS) entry which is preliminary data.</text>
</comment>
<feature type="transmembrane region" description="Helical" evidence="1">
    <location>
        <begin position="270"/>
        <end position="287"/>
    </location>
</feature>
<dbReference type="Pfam" id="PF01757">
    <property type="entry name" value="Acyl_transf_3"/>
    <property type="match status" value="1"/>
</dbReference>
<dbReference type="GO" id="GO:0016747">
    <property type="term" value="F:acyltransferase activity, transferring groups other than amino-acyl groups"/>
    <property type="evidence" value="ECO:0007669"/>
    <property type="project" value="InterPro"/>
</dbReference>
<feature type="domain" description="Acyltransferase 3" evidence="2">
    <location>
        <begin position="14"/>
        <end position="326"/>
    </location>
</feature>
<feature type="transmembrane region" description="Helical" evidence="1">
    <location>
        <begin position="88"/>
        <end position="108"/>
    </location>
</feature>
<dbReference type="AlphaFoldDB" id="A0A3D8LC02"/>
<feature type="transmembrane region" description="Helical" evidence="1">
    <location>
        <begin position="17"/>
        <end position="36"/>
    </location>
</feature>
<sequence>MTLNNNNKTSRDSNIELLRIVLMLMIIGFHLIVHGAQMGGPIGDHVITDSSSVAYVFLKSFLIIAVNCFVFISGFYRIKFKIKTLLSLFFQAVFYSVAINLAVDLLSLEYISYKMYIKAMFAAFSGIWWFLTAYLGLYLLSPLLNNAIDTFNKHQFLFILISVTLINSVSGFMFGAGPIVGTNSGFSLISFVHIYLIAQYISKYVNLDKLTKYSPAVYVVSSLTVFLLAIFSITQMSQTGIGKIYAYNNPLVLIAAVSFFFFFKNLRFRSSFVNSISPYVLGVYLFHDHPLTRKYLIENLFNLSQHRSVWLHFFSLLLITVLVFFAGFIIDKIREIILTPVTQRIIQKFNLARVERVFSMKPS</sequence>
<reference evidence="4" key="1">
    <citation type="submission" date="2018-08" db="EMBL/GenBank/DDBJ databases">
        <authorList>
            <person name="Liu Z.-W."/>
            <person name="Du Z.-J."/>
        </authorList>
    </citation>
    <scope>NUCLEOTIDE SEQUENCE [LARGE SCALE GENOMIC DNA]</scope>
    <source>
        <strain evidence="4">H4X</strain>
    </source>
</reference>
<feature type="transmembrane region" description="Helical" evidence="1">
    <location>
        <begin position="156"/>
        <end position="179"/>
    </location>
</feature>
<dbReference type="RefSeq" id="WP_115565717.1">
    <property type="nucleotide sequence ID" value="NZ_QRGR01000011.1"/>
</dbReference>
<dbReference type="InterPro" id="IPR002656">
    <property type="entry name" value="Acyl_transf_3_dom"/>
</dbReference>
<organism evidence="3 4">
    <name type="scientific">Pontibacter diazotrophicus</name>
    <dbReference type="NCBI Taxonomy" id="1400979"/>
    <lineage>
        <taxon>Bacteria</taxon>
        <taxon>Pseudomonadati</taxon>
        <taxon>Bacteroidota</taxon>
        <taxon>Cytophagia</taxon>
        <taxon>Cytophagales</taxon>
        <taxon>Hymenobacteraceae</taxon>
        <taxon>Pontibacter</taxon>
    </lineage>
</organism>
<keyword evidence="1" id="KW-0472">Membrane</keyword>
<feature type="transmembrane region" description="Helical" evidence="1">
    <location>
        <begin position="185"/>
        <end position="201"/>
    </location>
</feature>
<keyword evidence="1" id="KW-1133">Transmembrane helix</keyword>
<feature type="transmembrane region" description="Helical" evidence="1">
    <location>
        <begin position="56"/>
        <end position="76"/>
    </location>
</feature>
<evidence type="ECO:0000313" key="3">
    <source>
        <dbReference type="EMBL" id="RDV14925.1"/>
    </source>
</evidence>
<gene>
    <name evidence="3" type="ORF">DXT99_11585</name>
</gene>
<name>A0A3D8LC02_9BACT</name>
<proteinExistence type="predicted"/>